<dbReference type="STRING" id="667015.Bacsa_3551"/>
<dbReference type="RefSeq" id="WP_013619430.1">
    <property type="nucleotide sequence ID" value="NC_015164.1"/>
</dbReference>
<reference evidence="2 3" key="1">
    <citation type="journal article" date="2011" name="Stand. Genomic Sci.">
        <title>Complete genome sequence of Bacteroides salanitronis type strain (BL78).</title>
        <authorList>
            <person name="Gronow S."/>
            <person name="Held B."/>
            <person name="Lucas S."/>
            <person name="Lapidus A."/>
            <person name="Del Rio T.G."/>
            <person name="Nolan M."/>
            <person name="Tice H."/>
            <person name="Deshpande S."/>
            <person name="Cheng J.F."/>
            <person name="Pitluck S."/>
            <person name="Liolios K."/>
            <person name="Pagani I."/>
            <person name="Ivanova N."/>
            <person name="Mavromatis K."/>
            <person name="Pati A."/>
            <person name="Tapia R."/>
            <person name="Han C."/>
            <person name="Goodwin L."/>
            <person name="Chen A."/>
            <person name="Palaniappan K."/>
            <person name="Land M."/>
            <person name="Hauser L."/>
            <person name="Chang Y.J."/>
            <person name="Jeffries C.D."/>
            <person name="Brambilla E.M."/>
            <person name="Rohde M."/>
            <person name="Goker M."/>
            <person name="Detter J.C."/>
            <person name="Woyke T."/>
            <person name="Bristow J."/>
            <person name="Markowitz V."/>
            <person name="Hugenholtz P."/>
            <person name="Kyrpides N.C."/>
            <person name="Klenk H.P."/>
            <person name="Eisen J.A."/>
        </authorList>
    </citation>
    <scope>NUCLEOTIDE SEQUENCE [LARGE SCALE GENOMIC DNA]</scope>
    <source>
        <strain evidence="2 3">DSM 18170</strain>
    </source>
</reference>
<dbReference type="InterPro" id="IPR025380">
    <property type="entry name" value="DUF4369"/>
</dbReference>
<gene>
    <name evidence="2" type="ordered locus">Bacsa_3551</name>
</gene>
<dbReference type="KEGG" id="bsa:Bacsa_3551"/>
<keyword evidence="3" id="KW-1185">Reference proteome</keyword>
<proteinExistence type="predicted"/>
<protein>
    <recommendedName>
        <fullName evidence="1">DUF4369 domain-containing protein</fullName>
    </recommendedName>
</protein>
<dbReference type="Proteomes" id="UP000007486">
    <property type="component" value="Chromosome"/>
</dbReference>
<dbReference type="OrthoDB" id="1080386at2"/>
<dbReference type="Pfam" id="PF14289">
    <property type="entry name" value="DUF4369"/>
    <property type="match status" value="1"/>
</dbReference>
<dbReference type="eggNOG" id="COG0526">
    <property type="taxonomic scope" value="Bacteria"/>
</dbReference>
<dbReference type="EMBL" id="CP002530">
    <property type="protein sequence ID" value="ADY38074.1"/>
    <property type="molecule type" value="Genomic_DNA"/>
</dbReference>
<accession>F0R890</accession>
<sequence length="233" mass="26185">MYKLYLFLFFCAIFCTSCGKKYKIEGVSSVSSLDGKMLFIKVPSGDKLVNIDSAEVIHGLFKMEGKVDSTVVASLFMDDNCIMPLVIEEGKIDININNAGFTIKGTPLNDSFNQFIIQRNSLSDRADEVEHLEARMILDGKNPDEVQKEIEKQRQDVAVQLDSLAKSFIQTNYENVLGPEIFIIMCYGMPYPVLTPVMEEIIDNAPASFKENPMIKEFISIARTNMDKLQAAQ</sequence>
<name>F0R890_PHOSB</name>
<evidence type="ECO:0000313" key="3">
    <source>
        <dbReference type="Proteomes" id="UP000007486"/>
    </source>
</evidence>
<evidence type="ECO:0000259" key="1">
    <source>
        <dbReference type="Pfam" id="PF14289"/>
    </source>
</evidence>
<organism evidence="2 3">
    <name type="scientific">Phocaeicola salanitronis (strain DSM 18170 / JCM 13657 / CCUG 60908 / BL78)</name>
    <name type="common">Bacteroides salanitronis</name>
    <dbReference type="NCBI Taxonomy" id="667015"/>
    <lineage>
        <taxon>Bacteria</taxon>
        <taxon>Pseudomonadati</taxon>
        <taxon>Bacteroidota</taxon>
        <taxon>Bacteroidia</taxon>
        <taxon>Bacteroidales</taxon>
        <taxon>Bacteroidaceae</taxon>
        <taxon>Phocaeicola</taxon>
    </lineage>
</organism>
<evidence type="ECO:0000313" key="2">
    <source>
        <dbReference type="EMBL" id="ADY38074.1"/>
    </source>
</evidence>
<dbReference type="AlphaFoldDB" id="F0R890"/>
<dbReference type="HOGENOM" id="CLU_091342_0_0_10"/>
<feature type="domain" description="DUF4369" evidence="1">
    <location>
        <begin position="22"/>
        <end position="112"/>
    </location>
</feature>